<dbReference type="eggNOG" id="KOG4658">
    <property type="taxonomic scope" value="Eukaryota"/>
</dbReference>
<dbReference type="AlphaFoldDB" id="A0A0J8B1H9"/>
<dbReference type="Proteomes" id="UP000035740">
    <property type="component" value="Unassembled WGS sequence"/>
</dbReference>
<sequence length="30" mass="3206">MATGMVLCVAQTLFAALQSKELRDLCSTFG</sequence>
<evidence type="ECO:0000313" key="1">
    <source>
        <dbReference type="EMBL" id="KMS94851.1"/>
    </source>
</evidence>
<proteinExistence type="predicted"/>
<protein>
    <submittedName>
        <fullName evidence="1">Uncharacterized protein</fullName>
    </submittedName>
</protein>
<organism evidence="1 2">
    <name type="scientific">Beta vulgaris subsp. vulgaris</name>
    <name type="common">Beet</name>
    <dbReference type="NCBI Taxonomy" id="3555"/>
    <lineage>
        <taxon>Eukaryota</taxon>
        <taxon>Viridiplantae</taxon>
        <taxon>Streptophyta</taxon>
        <taxon>Embryophyta</taxon>
        <taxon>Tracheophyta</taxon>
        <taxon>Spermatophyta</taxon>
        <taxon>Magnoliopsida</taxon>
        <taxon>eudicotyledons</taxon>
        <taxon>Gunneridae</taxon>
        <taxon>Pentapetalae</taxon>
        <taxon>Caryophyllales</taxon>
        <taxon>Chenopodiaceae</taxon>
        <taxon>Betoideae</taxon>
        <taxon>Beta</taxon>
    </lineage>
</organism>
<accession>A0A0J8B1H9</accession>
<name>A0A0J8B1H9_BETVV</name>
<evidence type="ECO:0000313" key="2">
    <source>
        <dbReference type="Proteomes" id="UP000035740"/>
    </source>
</evidence>
<feature type="non-terminal residue" evidence="1">
    <location>
        <position position="30"/>
    </location>
</feature>
<keyword evidence="2" id="KW-1185">Reference proteome</keyword>
<reference evidence="1 2" key="1">
    <citation type="journal article" date="2014" name="Nature">
        <title>The genome of the recently domesticated crop plant sugar beet (Beta vulgaris).</title>
        <authorList>
            <person name="Dohm J.C."/>
            <person name="Minoche A.E."/>
            <person name="Holtgrawe D."/>
            <person name="Capella-Gutierrez S."/>
            <person name="Zakrzewski F."/>
            <person name="Tafer H."/>
            <person name="Rupp O."/>
            <person name="Sorensen T.R."/>
            <person name="Stracke R."/>
            <person name="Reinhardt R."/>
            <person name="Goesmann A."/>
            <person name="Kraft T."/>
            <person name="Schulz B."/>
            <person name="Stadler P.F."/>
            <person name="Schmidt T."/>
            <person name="Gabaldon T."/>
            <person name="Lehrach H."/>
            <person name="Weisshaar B."/>
            <person name="Himmelbauer H."/>
        </authorList>
    </citation>
    <scope>NUCLEOTIDE SEQUENCE [LARGE SCALE GENOMIC DNA]</scope>
    <source>
        <tissue evidence="1">Taproot</tissue>
    </source>
</reference>
<dbReference type="EMBL" id="KQ090762">
    <property type="protein sequence ID" value="KMS94851.1"/>
    <property type="molecule type" value="Genomic_DNA"/>
</dbReference>
<gene>
    <name evidence="1" type="ORF">BVRB_014670</name>
</gene>